<keyword evidence="6 10" id="KW-0067">ATP-binding</keyword>
<dbReference type="Proteomes" id="UP000265798">
    <property type="component" value="Unassembled WGS sequence"/>
</dbReference>
<dbReference type="PRINTS" id="PR01046">
    <property type="entry name" value="TRNASYNTHPRO"/>
</dbReference>
<evidence type="ECO:0000256" key="8">
    <source>
        <dbReference type="ARBA" id="ARBA00023146"/>
    </source>
</evidence>
<evidence type="ECO:0000256" key="9">
    <source>
        <dbReference type="ARBA" id="ARBA00047671"/>
    </source>
</evidence>
<dbReference type="PANTHER" id="PTHR42753">
    <property type="entry name" value="MITOCHONDRIAL RIBOSOME PROTEIN L39/PROLYL-TRNA LIGASE FAMILY MEMBER"/>
    <property type="match status" value="1"/>
</dbReference>
<keyword evidence="7 10" id="KW-0648">Protein biosynthesis</keyword>
<comment type="catalytic activity">
    <reaction evidence="9 10">
        <text>tRNA(Pro) + L-proline + ATP = L-prolyl-tRNA(Pro) + AMP + diphosphate</text>
        <dbReference type="Rhea" id="RHEA:14305"/>
        <dbReference type="Rhea" id="RHEA-COMP:9700"/>
        <dbReference type="Rhea" id="RHEA-COMP:9702"/>
        <dbReference type="ChEBI" id="CHEBI:30616"/>
        <dbReference type="ChEBI" id="CHEBI:33019"/>
        <dbReference type="ChEBI" id="CHEBI:60039"/>
        <dbReference type="ChEBI" id="CHEBI:78442"/>
        <dbReference type="ChEBI" id="CHEBI:78532"/>
        <dbReference type="ChEBI" id="CHEBI:456215"/>
        <dbReference type="EC" id="6.1.1.15"/>
    </reaction>
</comment>
<dbReference type="HAMAP" id="MF_01569">
    <property type="entry name" value="Pro_tRNA_synth_type1"/>
    <property type="match status" value="1"/>
</dbReference>
<keyword evidence="3 10" id="KW-0963">Cytoplasm</keyword>
<dbReference type="InterPro" id="IPR036754">
    <property type="entry name" value="YbaK/aa-tRNA-synt-asso_dom_sf"/>
</dbReference>
<evidence type="ECO:0000256" key="6">
    <source>
        <dbReference type="ARBA" id="ARBA00022840"/>
    </source>
</evidence>
<dbReference type="CDD" id="cd04334">
    <property type="entry name" value="ProRS-INS"/>
    <property type="match status" value="1"/>
</dbReference>
<dbReference type="Gene3D" id="3.40.50.800">
    <property type="entry name" value="Anticodon-binding domain"/>
    <property type="match status" value="1"/>
</dbReference>
<dbReference type="InterPro" id="IPR023717">
    <property type="entry name" value="Pro-tRNA-Synthase_IIa_type1"/>
</dbReference>
<evidence type="ECO:0000256" key="7">
    <source>
        <dbReference type="ARBA" id="ARBA00022917"/>
    </source>
</evidence>
<comment type="subcellular location">
    <subcellularLocation>
        <location evidence="1 10">Cytoplasm</location>
    </subcellularLocation>
</comment>
<dbReference type="Pfam" id="PF04073">
    <property type="entry name" value="tRNA_edit"/>
    <property type="match status" value="1"/>
</dbReference>
<dbReference type="CDD" id="cd00861">
    <property type="entry name" value="ProRS_anticodon_short"/>
    <property type="match status" value="1"/>
</dbReference>
<dbReference type="AlphaFoldDB" id="A0A396YW21"/>
<evidence type="ECO:0000259" key="11">
    <source>
        <dbReference type="PROSITE" id="PS50862"/>
    </source>
</evidence>
<dbReference type="GO" id="GO:0004827">
    <property type="term" value="F:proline-tRNA ligase activity"/>
    <property type="evidence" value="ECO:0007669"/>
    <property type="project" value="UniProtKB-UniRule"/>
</dbReference>
<dbReference type="InterPro" id="IPR050062">
    <property type="entry name" value="Pro-tRNA_synthetase"/>
</dbReference>
<sequence>MKASKYILPTEKENPADAVVASHRLMIRAGLVRKSSAGLYFYLPLGVRILQKIKQIIREEMNATGALEFDLPILTPSELWEQSGRWNAMGKEMFRIQDRHDLKYALGPTHEESFSYLVKPLLKSYKDLPINVYQIQTKFRDEIRPRFGVIRSREFIMKDAYSFHIDDASLDETYQAMRVAYRKMFDRCGLKTIPVLADSGSMGGSASEEFMVVSPIGEETLLLCAKCDYSSNSEKTPLILEKENIPSTLPEKKEVSTPGKKTIEEVSQFLGISAKETIKAVALKSEKKKILVYLRGDLELNLHKLHSLLRIVDTEPMSDLEIGELGLVPGFIQPIAPNEKVKVLYDRSLQKELPYVVGGGKEDLHIQGFILEKEISNLPEFADVALAREGDLCPNCNSPLKAEKGIEVGHIFKLGEKYTKAFGIQVLDQSGKARTLTMGCYGIGVNRTLATVIEQCNDDKGIFWPISIAPFEVTLVSITKGEEQYAKAEEFYNVLKNEGVEVFWDDRDLGPGFKLKDSELIGFPIRVTIGKKFFENGELSIYNRKKDKEESFVFTDFEDFTTRVESLRQELFAELE</sequence>
<keyword evidence="8 10" id="KW-0030">Aminoacyl-tRNA synthetase</keyword>
<evidence type="ECO:0000313" key="12">
    <source>
        <dbReference type="EMBL" id="RHX87411.1"/>
    </source>
</evidence>
<dbReference type="InterPro" id="IPR002314">
    <property type="entry name" value="aa-tRNA-synt_IIb"/>
</dbReference>
<name>A0A396YW21_9LEPT</name>
<dbReference type="InterPro" id="IPR007214">
    <property type="entry name" value="YbaK/aa-tRNA-synth-assoc-dom"/>
</dbReference>
<dbReference type="InterPro" id="IPR004500">
    <property type="entry name" value="Pro-tRNA-synth_IIa_bac-type"/>
</dbReference>
<dbReference type="FunFam" id="3.30.930.10:FF:000042">
    <property type="entry name" value="probable proline--tRNA ligase, mitochondrial"/>
    <property type="match status" value="1"/>
</dbReference>
<dbReference type="InterPro" id="IPR033730">
    <property type="entry name" value="ProRS_core_prok"/>
</dbReference>
<dbReference type="SUPFAM" id="SSF55681">
    <property type="entry name" value="Class II aaRS and biotin synthetases"/>
    <property type="match status" value="1"/>
</dbReference>
<comment type="caution">
    <text evidence="12">The sequence shown here is derived from an EMBL/GenBank/DDBJ whole genome shotgun (WGS) entry which is preliminary data.</text>
</comment>
<dbReference type="PROSITE" id="PS50862">
    <property type="entry name" value="AA_TRNA_LIGASE_II"/>
    <property type="match status" value="1"/>
</dbReference>
<dbReference type="OrthoDB" id="9809052at2"/>
<evidence type="ECO:0000256" key="10">
    <source>
        <dbReference type="HAMAP-Rule" id="MF_01569"/>
    </source>
</evidence>
<evidence type="ECO:0000256" key="2">
    <source>
        <dbReference type="ARBA" id="ARBA00011738"/>
    </source>
</evidence>
<dbReference type="InterPro" id="IPR044140">
    <property type="entry name" value="ProRS_anticodon_short"/>
</dbReference>
<dbReference type="Pfam" id="PF00587">
    <property type="entry name" value="tRNA-synt_2b"/>
    <property type="match status" value="1"/>
</dbReference>
<dbReference type="InterPro" id="IPR002316">
    <property type="entry name" value="Pro-tRNA-ligase_IIa"/>
</dbReference>
<comment type="domain">
    <text evidence="10">Consists of three domains: the N-terminal catalytic domain, the editing domain and the C-terminal anticodon-binding domain.</text>
</comment>
<evidence type="ECO:0000256" key="5">
    <source>
        <dbReference type="ARBA" id="ARBA00022741"/>
    </source>
</evidence>
<dbReference type="RefSeq" id="WP_118969903.1">
    <property type="nucleotide sequence ID" value="NZ_QHCT01000005.1"/>
</dbReference>
<comment type="function">
    <text evidence="10">Catalyzes the attachment of proline to tRNA(Pro) in a two-step reaction: proline is first activated by ATP to form Pro-AMP and then transferred to the acceptor end of tRNA(Pro). As ProRS can inadvertently accommodate and process non-cognate amino acids such as alanine and cysteine, to avoid such errors it has two additional distinct editing activities against alanine. One activity is designated as 'pretransfer' editing and involves the tRNA(Pro)-independent hydrolysis of activated Ala-AMP. The other activity is designated 'posttransfer' editing and involves deacylation of mischarged Ala-tRNA(Pro). The misacylated Cys-tRNA(Pro) is not edited by ProRS.</text>
</comment>
<dbReference type="EMBL" id="QHCT01000005">
    <property type="protein sequence ID" value="RHX87411.1"/>
    <property type="molecule type" value="Genomic_DNA"/>
</dbReference>
<organism evidence="12 13">
    <name type="scientific">Leptospira stimsonii</name>
    <dbReference type="NCBI Taxonomy" id="2202203"/>
    <lineage>
        <taxon>Bacteria</taxon>
        <taxon>Pseudomonadati</taxon>
        <taxon>Spirochaetota</taxon>
        <taxon>Spirochaetia</taxon>
        <taxon>Leptospirales</taxon>
        <taxon>Leptospiraceae</taxon>
        <taxon>Leptospira</taxon>
    </lineage>
</organism>
<dbReference type="InterPro" id="IPR045864">
    <property type="entry name" value="aa-tRNA-synth_II/BPL/LPL"/>
</dbReference>
<evidence type="ECO:0000256" key="1">
    <source>
        <dbReference type="ARBA" id="ARBA00004496"/>
    </source>
</evidence>
<dbReference type="GO" id="GO:0002161">
    <property type="term" value="F:aminoacyl-tRNA deacylase activity"/>
    <property type="evidence" value="ECO:0007669"/>
    <property type="project" value="InterPro"/>
</dbReference>
<gene>
    <name evidence="10" type="primary">proS</name>
    <name evidence="12" type="ORF">DLM75_18155</name>
</gene>
<dbReference type="GO" id="GO:0005524">
    <property type="term" value="F:ATP binding"/>
    <property type="evidence" value="ECO:0007669"/>
    <property type="project" value="UniProtKB-UniRule"/>
</dbReference>
<dbReference type="InterPro" id="IPR006195">
    <property type="entry name" value="aa-tRNA-synth_II"/>
</dbReference>
<dbReference type="EC" id="6.1.1.15" evidence="10"/>
<evidence type="ECO:0000313" key="13">
    <source>
        <dbReference type="Proteomes" id="UP000265798"/>
    </source>
</evidence>
<dbReference type="InterPro" id="IPR004154">
    <property type="entry name" value="Anticodon-bd"/>
</dbReference>
<evidence type="ECO:0000256" key="4">
    <source>
        <dbReference type="ARBA" id="ARBA00022598"/>
    </source>
</evidence>
<dbReference type="GO" id="GO:0005829">
    <property type="term" value="C:cytosol"/>
    <property type="evidence" value="ECO:0007669"/>
    <property type="project" value="TreeGrafter"/>
</dbReference>
<accession>A0A396YW21</accession>
<feature type="domain" description="Aminoacyl-transfer RNA synthetases class-II family profile" evidence="11">
    <location>
        <begin position="38"/>
        <end position="465"/>
    </location>
</feature>
<dbReference type="SUPFAM" id="SSF55826">
    <property type="entry name" value="YbaK/ProRS associated domain"/>
    <property type="match status" value="1"/>
</dbReference>
<reference evidence="13" key="1">
    <citation type="submission" date="2018-05" db="EMBL/GenBank/DDBJ databases">
        <title>Leptospira yasudae sp. nov. and Leptospira stimsonii sp. nov., two pathogenic species of the genus Leptospira isolated from environmental sources.</title>
        <authorList>
            <person name="Casanovas-Massana A."/>
            <person name="Hamond C."/>
            <person name="Santos L.A."/>
            <person name="Hacker K.P."/>
            <person name="Balassiano I."/>
            <person name="Medeiros M.A."/>
            <person name="Reis M.G."/>
            <person name="Ko A.I."/>
            <person name="Wunder E.A."/>
        </authorList>
    </citation>
    <scope>NUCLEOTIDE SEQUENCE [LARGE SCALE GENOMIC DNA]</scope>
    <source>
        <strain evidence="13">Yale</strain>
    </source>
</reference>
<keyword evidence="4 10" id="KW-0436">Ligase</keyword>
<dbReference type="PANTHER" id="PTHR42753:SF2">
    <property type="entry name" value="PROLINE--TRNA LIGASE"/>
    <property type="match status" value="1"/>
</dbReference>
<protein>
    <recommendedName>
        <fullName evidence="10">Proline--tRNA ligase</fullName>
        <ecNumber evidence="10">6.1.1.15</ecNumber>
    </recommendedName>
    <alternativeName>
        <fullName evidence="10">Prolyl-tRNA synthetase</fullName>
        <shortName evidence="10">ProRS</shortName>
    </alternativeName>
</protein>
<dbReference type="SUPFAM" id="SSF52954">
    <property type="entry name" value="Class II aaRS ABD-related"/>
    <property type="match status" value="1"/>
</dbReference>
<dbReference type="Pfam" id="PF03129">
    <property type="entry name" value="HGTP_anticodon"/>
    <property type="match status" value="1"/>
</dbReference>
<proteinExistence type="inferred from homology"/>
<dbReference type="GO" id="GO:0006433">
    <property type="term" value="P:prolyl-tRNA aminoacylation"/>
    <property type="evidence" value="ECO:0007669"/>
    <property type="project" value="UniProtKB-UniRule"/>
</dbReference>
<keyword evidence="5 10" id="KW-0547">Nucleotide-binding</keyword>
<comment type="subunit">
    <text evidence="2 10">Homodimer.</text>
</comment>
<dbReference type="Gene3D" id="3.30.930.10">
    <property type="entry name" value="Bira Bifunctional Protein, Domain 2"/>
    <property type="match status" value="2"/>
</dbReference>
<dbReference type="NCBIfam" id="NF006625">
    <property type="entry name" value="PRK09194.1"/>
    <property type="match status" value="1"/>
</dbReference>
<evidence type="ECO:0000256" key="3">
    <source>
        <dbReference type="ARBA" id="ARBA00022490"/>
    </source>
</evidence>
<dbReference type="CDD" id="cd00779">
    <property type="entry name" value="ProRS_core_prok"/>
    <property type="match status" value="1"/>
</dbReference>
<dbReference type="InterPro" id="IPR036621">
    <property type="entry name" value="Anticodon-bd_dom_sf"/>
</dbReference>
<dbReference type="NCBIfam" id="TIGR00409">
    <property type="entry name" value="proS_fam_II"/>
    <property type="match status" value="1"/>
</dbReference>
<comment type="similarity">
    <text evidence="10">Belongs to the class-II aminoacyl-tRNA synthetase family. ProS type 1 subfamily.</text>
</comment>